<dbReference type="EMBL" id="DWYC01000088">
    <property type="protein sequence ID" value="HJB57954.1"/>
    <property type="molecule type" value="Genomic_DNA"/>
</dbReference>
<comment type="caution">
    <text evidence="2">The sequence shown here is derived from an EMBL/GenBank/DDBJ whole genome shotgun (WGS) entry which is preliminary data.</text>
</comment>
<keyword evidence="1" id="KW-0812">Transmembrane</keyword>
<dbReference type="AlphaFoldDB" id="A0A9D2MDI5"/>
<sequence length="65" mass="6686">MKIAAVVVLAMTALALLALILASVAVIFAEREMPDFEDKAFVFGALAGSAGVGLFLCLLAMTVIS</sequence>
<reference evidence="2" key="2">
    <citation type="submission" date="2021-04" db="EMBL/GenBank/DDBJ databases">
        <authorList>
            <person name="Gilroy R."/>
        </authorList>
    </citation>
    <scope>NUCLEOTIDE SEQUENCE</scope>
    <source>
        <strain evidence="2">CHK189-11263</strain>
    </source>
</reference>
<evidence type="ECO:0000256" key="1">
    <source>
        <dbReference type="SAM" id="Phobius"/>
    </source>
</evidence>
<reference evidence="2" key="1">
    <citation type="journal article" date="2021" name="PeerJ">
        <title>Extensive microbial diversity within the chicken gut microbiome revealed by metagenomics and culture.</title>
        <authorList>
            <person name="Gilroy R."/>
            <person name="Ravi A."/>
            <person name="Getino M."/>
            <person name="Pursley I."/>
            <person name="Horton D.L."/>
            <person name="Alikhan N.F."/>
            <person name="Baker D."/>
            <person name="Gharbi K."/>
            <person name="Hall N."/>
            <person name="Watson M."/>
            <person name="Adriaenssens E.M."/>
            <person name="Foster-Nyarko E."/>
            <person name="Jarju S."/>
            <person name="Secka A."/>
            <person name="Antonio M."/>
            <person name="Oren A."/>
            <person name="Chaudhuri R.R."/>
            <person name="La Ragione R."/>
            <person name="Hildebrand F."/>
            <person name="Pallen M.J."/>
        </authorList>
    </citation>
    <scope>NUCLEOTIDE SEQUENCE</scope>
    <source>
        <strain evidence="2">CHK189-11263</strain>
    </source>
</reference>
<gene>
    <name evidence="2" type="ORF">H9714_10425</name>
</gene>
<evidence type="ECO:0000313" key="2">
    <source>
        <dbReference type="EMBL" id="HJB57954.1"/>
    </source>
</evidence>
<proteinExistence type="predicted"/>
<evidence type="ECO:0000313" key="3">
    <source>
        <dbReference type="Proteomes" id="UP000824208"/>
    </source>
</evidence>
<name>A0A9D2MDI5_9FIRM</name>
<dbReference type="Proteomes" id="UP000824208">
    <property type="component" value="Unassembled WGS sequence"/>
</dbReference>
<keyword evidence="1" id="KW-0472">Membrane</keyword>
<accession>A0A9D2MDI5</accession>
<organism evidence="2 3">
    <name type="scientific">Candidatus Flavonifractor intestinipullorum</name>
    <dbReference type="NCBI Taxonomy" id="2838587"/>
    <lineage>
        <taxon>Bacteria</taxon>
        <taxon>Bacillati</taxon>
        <taxon>Bacillota</taxon>
        <taxon>Clostridia</taxon>
        <taxon>Eubacteriales</taxon>
        <taxon>Oscillospiraceae</taxon>
        <taxon>Flavonifractor</taxon>
    </lineage>
</organism>
<protein>
    <submittedName>
        <fullName evidence="2">Uncharacterized protein</fullName>
    </submittedName>
</protein>
<feature type="transmembrane region" description="Helical" evidence="1">
    <location>
        <begin position="41"/>
        <end position="64"/>
    </location>
</feature>
<keyword evidence="1" id="KW-1133">Transmembrane helix</keyword>